<evidence type="ECO:0000313" key="10">
    <source>
        <dbReference type="Proteomes" id="UP000594262"/>
    </source>
</evidence>
<feature type="region of interest" description="Disordered" evidence="7">
    <location>
        <begin position="186"/>
        <end position="234"/>
    </location>
</feature>
<dbReference type="PROSITE" id="PS50005">
    <property type="entry name" value="TPR"/>
    <property type="match status" value="5"/>
</dbReference>
<evidence type="ECO:0000259" key="8">
    <source>
        <dbReference type="SMART" id="SM00727"/>
    </source>
</evidence>
<keyword evidence="3" id="KW-0677">Repeat</keyword>
<evidence type="ECO:0000256" key="4">
    <source>
        <dbReference type="ARBA" id="ARBA00022803"/>
    </source>
</evidence>
<dbReference type="PANTHER" id="PTHR22904:SF523">
    <property type="entry name" value="STRESS-INDUCED-PHOSPHOPROTEIN 1"/>
    <property type="match status" value="1"/>
</dbReference>
<dbReference type="GeneID" id="136810390"/>
<dbReference type="SMART" id="SM00028">
    <property type="entry name" value="TPR"/>
    <property type="match status" value="9"/>
</dbReference>
<feature type="repeat" description="TPR" evidence="6">
    <location>
        <begin position="72"/>
        <end position="105"/>
    </location>
</feature>
<evidence type="ECO:0000256" key="6">
    <source>
        <dbReference type="PROSITE-ProRule" id="PRU00339"/>
    </source>
</evidence>
<dbReference type="FunFam" id="1.10.260.100:FF:000002">
    <property type="entry name" value="Stress-induced-phosphoprotein 1 (Hsp70/Hsp90-organizing)"/>
    <property type="match status" value="1"/>
</dbReference>
<dbReference type="EnsemblMetazoa" id="CLYHEMT003979.1">
    <property type="protein sequence ID" value="CLYHEMP003979.1"/>
    <property type="gene ID" value="CLYHEMG003979"/>
</dbReference>
<feature type="compositionally biased region" description="Basic and acidic residues" evidence="7">
    <location>
        <begin position="203"/>
        <end position="215"/>
    </location>
</feature>
<dbReference type="Proteomes" id="UP000594262">
    <property type="component" value="Unplaced"/>
</dbReference>
<evidence type="ECO:0000256" key="3">
    <source>
        <dbReference type="ARBA" id="ARBA00022737"/>
    </source>
</evidence>
<keyword evidence="10" id="KW-1185">Reference proteome</keyword>
<keyword evidence="2" id="KW-0963">Cytoplasm</keyword>
<dbReference type="InterPro" id="IPR041243">
    <property type="entry name" value="STI1/HOP_DP"/>
</dbReference>
<evidence type="ECO:0000256" key="1">
    <source>
        <dbReference type="ARBA" id="ARBA00004496"/>
    </source>
</evidence>
<reference evidence="9" key="1">
    <citation type="submission" date="2021-01" db="UniProtKB">
        <authorList>
            <consortium name="EnsemblMetazoa"/>
        </authorList>
    </citation>
    <scope>IDENTIFICATION</scope>
</reference>
<dbReference type="FunFam" id="1.25.40.10:FF:000010">
    <property type="entry name" value="Stress-induced phosphoprotein 1"/>
    <property type="match status" value="1"/>
</dbReference>
<dbReference type="InterPro" id="IPR019734">
    <property type="entry name" value="TPR_rpt"/>
</dbReference>
<feature type="repeat" description="TPR" evidence="6">
    <location>
        <begin position="4"/>
        <end position="37"/>
    </location>
</feature>
<sequence>MTQATQYKDQGNKALSAGNFPEAIKLYTQAIELDSANHVFYSNRSAAYAKNKEYQKALEDAQKTVDIKSDWGKGYSRLGAAYEYLGKEMDAMDAYTEGLKHEPNNATLKESAKNLEAKIARANNPFMDPNLEAKLAMDPRCREFMSDPSFVAQLSMLKQDPSKLTMLAQTDQRFLTVLSVLLNIPMDMQQPGGKPDSKPAPSKPKEPEPKKEEPKVTLSDNQKSAVSEKEKGNAAYKKKDFETAHQHYDKAIELDPTNIVYYTNKTAVFFEEKKYTECLELCQKAIEIGRENRADFALIAKPMVRIGNVHHAQGEIRKAIEMWKDSLSESNNQQVRDKIYKAEKVLKEQEHLAYINPEKAEEERNMGNEAFKKADYPTAVKHYNEAIKRNPSDPRVYSNRAACYTKLAEFGLALADVDECLKLDDKFLKAYLRKGGICLMIKQILRAKTAYEKALEIDPSCQEAREGIMKCQQQKHSLTPEERQKQAMEDPEVQEILRDPAMRMILEQMQQNPTAANEHFQNPGVREKLLKLADAGIIQMR</sequence>
<dbReference type="SUPFAM" id="SSF48452">
    <property type="entry name" value="TPR-like"/>
    <property type="match status" value="3"/>
</dbReference>
<dbReference type="AlphaFoldDB" id="A0A7M5WR03"/>
<protein>
    <recommendedName>
        <fullName evidence="5">Stress-induced-phosphoprotein 1</fullName>
    </recommendedName>
</protein>
<comment type="subcellular location">
    <subcellularLocation>
        <location evidence="1">Cytoplasm</location>
    </subcellularLocation>
</comment>
<dbReference type="SMART" id="SM00727">
    <property type="entry name" value="STI1"/>
    <property type="match status" value="2"/>
</dbReference>
<proteinExistence type="predicted"/>
<feature type="repeat" description="TPR" evidence="6">
    <location>
        <begin position="225"/>
        <end position="258"/>
    </location>
</feature>
<evidence type="ECO:0000313" key="9">
    <source>
        <dbReference type="EnsemblMetazoa" id="CLYHEMP003979.1"/>
    </source>
</evidence>
<dbReference type="Gene3D" id="1.10.260.100">
    <property type="match status" value="2"/>
</dbReference>
<dbReference type="Pfam" id="PF13432">
    <property type="entry name" value="TPR_16"/>
    <property type="match status" value="1"/>
</dbReference>
<dbReference type="InterPro" id="IPR006636">
    <property type="entry name" value="STI1_HS-bd"/>
</dbReference>
<feature type="domain" description="STI1" evidence="8">
    <location>
        <begin position="128"/>
        <end position="167"/>
    </location>
</feature>
<feature type="repeat" description="TPR" evidence="6">
    <location>
        <begin position="428"/>
        <end position="461"/>
    </location>
</feature>
<dbReference type="Pfam" id="PF17830">
    <property type="entry name" value="STI1-HOP_DP"/>
    <property type="match status" value="2"/>
</dbReference>
<accession>A0A7M5WR03</accession>
<name>A0A7M5WR03_9CNID</name>
<evidence type="ECO:0000256" key="7">
    <source>
        <dbReference type="SAM" id="MobiDB-lite"/>
    </source>
</evidence>
<organism evidence="9 10">
    <name type="scientific">Clytia hemisphaerica</name>
    <dbReference type="NCBI Taxonomy" id="252671"/>
    <lineage>
        <taxon>Eukaryota</taxon>
        <taxon>Metazoa</taxon>
        <taxon>Cnidaria</taxon>
        <taxon>Hydrozoa</taxon>
        <taxon>Hydroidolina</taxon>
        <taxon>Leptothecata</taxon>
        <taxon>Obeliida</taxon>
        <taxon>Clytiidae</taxon>
        <taxon>Clytia</taxon>
    </lineage>
</organism>
<dbReference type="RefSeq" id="XP_066923041.1">
    <property type="nucleotide sequence ID" value="XM_067066940.1"/>
</dbReference>
<dbReference type="OrthoDB" id="2423701at2759"/>
<dbReference type="Gene3D" id="1.25.40.10">
    <property type="entry name" value="Tetratricopeptide repeat domain"/>
    <property type="match status" value="3"/>
</dbReference>
<feature type="domain" description="STI1" evidence="8">
    <location>
        <begin position="490"/>
        <end position="529"/>
    </location>
</feature>
<keyword evidence="4 6" id="KW-0802">TPR repeat</keyword>
<dbReference type="FunFam" id="1.25.40.10:FF:000027">
    <property type="entry name" value="stress-induced-phosphoprotein 1 isoform X1"/>
    <property type="match status" value="1"/>
</dbReference>
<dbReference type="FunFam" id="1.25.40.10:FF:000020">
    <property type="entry name" value="Stress-induced phosphoprotein 1"/>
    <property type="match status" value="1"/>
</dbReference>
<evidence type="ECO:0000256" key="2">
    <source>
        <dbReference type="ARBA" id="ARBA00022490"/>
    </source>
</evidence>
<dbReference type="GO" id="GO:0051879">
    <property type="term" value="F:Hsp90 protein binding"/>
    <property type="evidence" value="ECO:0007669"/>
    <property type="project" value="TreeGrafter"/>
</dbReference>
<feature type="repeat" description="TPR" evidence="6">
    <location>
        <begin position="360"/>
        <end position="393"/>
    </location>
</feature>
<dbReference type="Pfam" id="PF00515">
    <property type="entry name" value="TPR_1"/>
    <property type="match status" value="1"/>
</dbReference>
<evidence type="ECO:0000256" key="5">
    <source>
        <dbReference type="ARBA" id="ARBA00026193"/>
    </source>
</evidence>
<dbReference type="PANTHER" id="PTHR22904">
    <property type="entry name" value="TPR REPEAT CONTAINING PROTEIN"/>
    <property type="match status" value="1"/>
</dbReference>
<dbReference type="GO" id="GO:0005737">
    <property type="term" value="C:cytoplasm"/>
    <property type="evidence" value="ECO:0007669"/>
    <property type="project" value="UniProtKB-SubCell"/>
</dbReference>
<dbReference type="Pfam" id="PF13181">
    <property type="entry name" value="TPR_8"/>
    <property type="match status" value="1"/>
</dbReference>
<dbReference type="InterPro" id="IPR011990">
    <property type="entry name" value="TPR-like_helical_dom_sf"/>
</dbReference>
<dbReference type="Pfam" id="PF13414">
    <property type="entry name" value="TPR_11"/>
    <property type="match status" value="1"/>
</dbReference>